<dbReference type="Ensembl" id="ENSEAST00005020366.1">
    <property type="protein sequence ID" value="ENSEASP00005018772.1"/>
    <property type="gene ID" value="ENSEASG00005012934.1"/>
</dbReference>
<comment type="pathway">
    <text evidence="1">Pyrimidine metabolism; dUMP biosynthesis; dUMP from dCTP (dUTP route): step 2/2.</text>
</comment>
<sequence>SQPGGAAVEFTGSDPSAALSWPVEKDGTWLHFICLLEHVTAPTRGSLKDSRVHMEKTLMKTDIKMALPSGCYRRVVPHSGLDAKLFIGDTGSGVIDKDYRGNVDAVLFHFDKEKFEVKKVIGASPVAEWLSSCAPLRRPRVSQVWILGVDMVSLIRPC</sequence>
<dbReference type="Pfam" id="PF00692">
    <property type="entry name" value="dUTPase"/>
    <property type="match status" value="1"/>
</dbReference>
<dbReference type="SUPFAM" id="SSF51283">
    <property type="entry name" value="dUTPase-like"/>
    <property type="match status" value="1"/>
</dbReference>
<name>A0A8C4M508_EQUAS</name>
<dbReference type="AlphaFoldDB" id="A0A8C4M508"/>
<dbReference type="GO" id="GO:0000287">
    <property type="term" value="F:magnesium ion binding"/>
    <property type="evidence" value="ECO:0007669"/>
    <property type="project" value="InterPro"/>
</dbReference>
<dbReference type="GO" id="GO:0006226">
    <property type="term" value="P:dUMP biosynthetic process"/>
    <property type="evidence" value="ECO:0007669"/>
    <property type="project" value="InterPro"/>
</dbReference>
<dbReference type="GO" id="GO:0004170">
    <property type="term" value="F:dUTP diphosphatase activity"/>
    <property type="evidence" value="ECO:0007669"/>
    <property type="project" value="UniProtKB-EC"/>
</dbReference>
<dbReference type="PANTHER" id="PTHR11241">
    <property type="entry name" value="DEOXYURIDINE 5'-TRIPHOSPHATE NUCLEOTIDOHYDROLASE"/>
    <property type="match status" value="1"/>
</dbReference>
<dbReference type="EC" id="3.6.1.23" evidence="3"/>
<protein>
    <recommendedName>
        <fullName evidence="3">dUTP diphosphatase</fullName>
        <ecNumber evidence="3">3.6.1.23</ecNumber>
    </recommendedName>
</protein>
<evidence type="ECO:0000256" key="1">
    <source>
        <dbReference type="ARBA" id="ARBA00005142"/>
    </source>
</evidence>
<reference evidence="6" key="1">
    <citation type="submission" date="2023-03" db="UniProtKB">
        <authorList>
            <consortium name="Ensembl"/>
        </authorList>
    </citation>
    <scope>IDENTIFICATION</scope>
</reference>
<proteinExistence type="inferred from homology"/>
<dbReference type="InterPro" id="IPR008181">
    <property type="entry name" value="dUTPase"/>
</dbReference>
<evidence type="ECO:0000313" key="6">
    <source>
        <dbReference type="Ensembl" id="ENSEASP00005018772.1"/>
    </source>
</evidence>
<feature type="domain" description="dUTPase-like" evidence="5">
    <location>
        <begin position="54"/>
        <end position="119"/>
    </location>
</feature>
<evidence type="ECO:0000259" key="5">
    <source>
        <dbReference type="Pfam" id="PF00692"/>
    </source>
</evidence>
<dbReference type="PANTHER" id="PTHR11241:SF0">
    <property type="entry name" value="DEOXYURIDINE 5'-TRIPHOSPHATE NUCLEOTIDOHYDROLASE"/>
    <property type="match status" value="1"/>
</dbReference>
<accession>A0A8C4M508</accession>
<dbReference type="InterPro" id="IPR029054">
    <property type="entry name" value="dUTPase-like"/>
</dbReference>
<evidence type="ECO:0000256" key="3">
    <source>
        <dbReference type="ARBA" id="ARBA00012379"/>
    </source>
</evidence>
<dbReference type="Gene3D" id="2.70.40.10">
    <property type="match status" value="1"/>
</dbReference>
<evidence type="ECO:0000256" key="4">
    <source>
        <dbReference type="ARBA" id="ARBA00023080"/>
    </source>
</evidence>
<dbReference type="GO" id="GO:0046081">
    <property type="term" value="P:dUTP catabolic process"/>
    <property type="evidence" value="ECO:0007669"/>
    <property type="project" value="InterPro"/>
</dbReference>
<evidence type="ECO:0000256" key="2">
    <source>
        <dbReference type="ARBA" id="ARBA00006581"/>
    </source>
</evidence>
<comment type="similarity">
    <text evidence="2">Belongs to the dUTPase family.</text>
</comment>
<keyword evidence="4" id="KW-0546">Nucleotide metabolism</keyword>
<dbReference type="InterPro" id="IPR036157">
    <property type="entry name" value="dUTPase-like_sf"/>
</dbReference>
<organism evidence="6">
    <name type="scientific">Equus asinus asinus</name>
    <dbReference type="NCBI Taxonomy" id="83772"/>
    <lineage>
        <taxon>Eukaryota</taxon>
        <taxon>Metazoa</taxon>
        <taxon>Chordata</taxon>
        <taxon>Craniata</taxon>
        <taxon>Vertebrata</taxon>
        <taxon>Euteleostomi</taxon>
        <taxon>Mammalia</taxon>
        <taxon>Eutheria</taxon>
        <taxon>Laurasiatheria</taxon>
        <taxon>Perissodactyla</taxon>
        <taxon>Equidae</taxon>
        <taxon>Equus</taxon>
    </lineage>
</organism>